<dbReference type="KEGG" id="pmuc:ING2E5A_0216"/>
<protein>
    <submittedName>
        <fullName evidence="4">Acyl carrier protein phosphodiesterase</fullName>
        <ecNumber evidence="4">3.1.4.14</ecNumber>
    </submittedName>
</protein>
<dbReference type="EMBL" id="LT608328">
    <property type="protein sequence ID" value="SCM55295.1"/>
    <property type="molecule type" value="Genomic_DNA"/>
</dbReference>
<evidence type="ECO:0000313" key="5">
    <source>
        <dbReference type="Proteomes" id="UP000178485"/>
    </source>
</evidence>
<dbReference type="STRING" id="1642646.ING2E5A_0216"/>
<proteinExistence type="predicted"/>
<keyword evidence="1" id="KW-0444">Lipid biosynthesis</keyword>
<organism evidence="4 5">
    <name type="scientific">Petrimonas mucosa</name>
    <dbReference type="NCBI Taxonomy" id="1642646"/>
    <lineage>
        <taxon>Bacteria</taxon>
        <taxon>Pseudomonadati</taxon>
        <taxon>Bacteroidota</taxon>
        <taxon>Bacteroidia</taxon>
        <taxon>Bacteroidales</taxon>
        <taxon>Dysgonomonadaceae</taxon>
        <taxon>Petrimonas</taxon>
    </lineage>
</organism>
<accession>A0A1G4G3G8</accession>
<keyword evidence="2 4" id="KW-0378">Hydrolase</keyword>
<dbReference type="EC" id="3.1.4.14" evidence="4"/>
<dbReference type="PANTHER" id="PTHR38764">
    <property type="entry name" value="ACYL CARRIER PROTEIN PHOSPHODIESTERASE"/>
    <property type="match status" value="1"/>
</dbReference>
<name>A0A1G4G3G8_9BACT</name>
<keyword evidence="5" id="KW-1185">Reference proteome</keyword>
<evidence type="ECO:0000256" key="2">
    <source>
        <dbReference type="ARBA" id="ARBA00022801"/>
    </source>
</evidence>
<gene>
    <name evidence="4" type="primary">acpH</name>
    <name evidence="4" type="ORF">ING2E5A_0216</name>
</gene>
<dbReference type="PANTHER" id="PTHR38764:SF1">
    <property type="entry name" value="ACYL CARRIER PROTEIN PHOSPHODIESTERASE"/>
    <property type="match status" value="1"/>
</dbReference>
<dbReference type="RefSeq" id="WP_071135807.1">
    <property type="nucleotide sequence ID" value="NZ_LT608328.1"/>
</dbReference>
<sequence>MNYLAHIYFSDSCRQVAVGNFIGDFVKGRRYKAYPSGIRKGILLHRQIDHFTDNHPAFKETVELLRPSFGRYSGIMADMYYDYLLASDFDRYGNGRSLDQFARNFYWSVLLYYWWLPKKVKGFIFHFIKTNRLKKYGTLAGLQQSLEIMSVHKSSAINPTLGIEFLAANESQLRNHFDQFMMEALQKFPLRR</sequence>
<dbReference type="InterPro" id="IPR007431">
    <property type="entry name" value="ACP_PD"/>
</dbReference>
<keyword evidence="3" id="KW-0443">Lipid metabolism</keyword>
<dbReference type="GO" id="GO:0006633">
    <property type="term" value="P:fatty acid biosynthetic process"/>
    <property type="evidence" value="ECO:0007669"/>
    <property type="project" value="InterPro"/>
</dbReference>
<dbReference type="AlphaFoldDB" id="A0A1G4G3G8"/>
<reference evidence="4 5" key="1">
    <citation type="submission" date="2016-08" db="EMBL/GenBank/DDBJ databases">
        <authorList>
            <person name="Seilhamer J.J."/>
        </authorList>
    </citation>
    <scope>NUCLEOTIDE SEQUENCE [LARGE SCALE GENOMIC DNA]</scope>
    <source>
        <strain evidence="4">ING2-E5A</strain>
    </source>
</reference>
<evidence type="ECO:0000313" key="4">
    <source>
        <dbReference type="EMBL" id="SCM55295.1"/>
    </source>
</evidence>
<dbReference type="Proteomes" id="UP000178485">
    <property type="component" value="Chromosome i"/>
</dbReference>
<evidence type="ECO:0000256" key="1">
    <source>
        <dbReference type="ARBA" id="ARBA00022516"/>
    </source>
</evidence>
<dbReference type="GO" id="GO:0008770">
    <property type="term" value="F:[acyl-carrier-protein] phosphodiesterase activity"/>
    <property type="evidence" value="ECO:0007669"/>
    <property type="project" value="UniProtKB-EC"/>
</dbReference>
<dbReference type="Pfam" id="PF04336">
    <property type="entry name" value="ACP_PD"/>
    <property type="match status" value="1"/>
</dbReference>
<evidence type="ECO:0000256" key="3">
    <source>
        <dbReference type="ARBA" id="ARBA00023098"/>
    </source>
</evidence>